<dbReference type="AlphaFoldDB" id="A0A838WUN2"/>
<comment type="caution">
    <text evidence="1">The sequence shown here is derived from an EMBL/GenBank/DDBJ whole genome shotgun (WGS) entry which is preliminary data.</text>
</comment>
<accession>A0A838WUN2</accession>
<name>A0A838WUN2_9CYAN</name>
<organism evidence="1 2">
    <name type="scientific">Cylindrospermopsis raciborskii CS-506_A</name>
    <dbReference type="NCBI Taxonomy" id="2585140"/>
    <lineage>
        <taxon>Bacteria</taxon>
        <taxon>Bacillati</taxon>
        <taxon>Cyanobacteriota</taxon>
        <taxon>Cyanophyceae</taxon>
        <taxon>Nostocales</taxon>
        <taxon>Aphanizomenonaceae</taxon>
        <taxon>Cylindrospermopsis</taxon>
    </lineage>
</organism>
<reference evidence="1 2" key="1">
    <citation type="journal article" date="2020" name="J. Appl. Phycol.">
        <title>Morphological changes and genome evolution in Raphidiopsis raciborskii CS-506 after 23 years in culture.</title>
        <authorList>
            <person name="Willis A."/>
            <person name="Bent S.J."/>
            <person name="Jameson I.D."/>
        </authorList>
    </citation>
    <scope>NUCLEOTIDE SEQUENCE [LARGE SCALE GENOMIC DNA]</scope>
    <source>
        <strain evidence="1 2">CS-506_A</strain>
    </source>
</reference>
<gene>
    <name evidence="1" type="ORF">FHK98_14105</name>
</gene>
<sequence length="62" mass="7351">MALLQPDFEPELQFAYSSFHLFKPDFDYLLPLRETKTVVHLPEIRCKEYGDRGKNTSNKVYN</sequence>
<evidence type="ECO:0000313" key="1">
    <source>
        <dbReference type="EMBL" id="MBA4466562.1"/>
    </source>
</evidence>
<proteinExistence type="predicted"/>
<dbReference type="Proteomes" id="UP000538075">
    <property type="component" value="Unassembled WGS sequence"/>
</dbReference>
<dbReference type="EMBL" id="VDFG01000936">
    <property type="protein sequence ID" value="MBA4466562.1"/>
    <property type="molecule type" value="Genomic_DNA"/>
</dbReference>
<evidence type="ECO:0000313" key="2">
    <source>
        <dbReference type="Proteomes" id="UP000538075"/>
    </source>
</evidence>
<protein>
    <submittedName>
        <fullName evidence="1">Uncharacterized protein</fullName>
    </submittedName>
</protein>